<evidence type="ECO:0000313" key="1">
    <source>
        <dbReference type="EMBL" id="MFB8766790.1"/>
    </source>
</evidence>
<sequence length="50" mass="5407">MRVMIVVVMIIVALVLHRLGQDLATALVLAAITLGFAADVSHRIIPKEAR</sequence>
<accession>A0ABV5DQC1</accession>
<reference evidence="1 2" key="1">
    <citation type="submission" date="2024-01" db="EMBL/GenBank/DDBJ databases">
        <title>Genome mining of biosynthetic gene clusters to explore secondary metabolites of Streptomyces sp.</title>
        <authorList>
            <person name="Baig A."/>
            <person name="Ajitkumar Shintre N."/>
            <person name="Kumar H."/>
            <person name="Anbarasu A."/>
            <person name="Ramaiah S."/>
        </authorList>
    </citation>
    <scope>NUCLEOTIDE SEQUENCE [LARGE SCALE GENOMIC DNA]</scope>
    <source>
        <strain evidence="1 2">A01</strain>
    </source>
</reference>
<gene>
    <name evidence="1" type="ORF">VSQ78_03680</name>
</gene>
<protein>
    <submittedName>
        <fullName evidence="1">Uncharacterized protein</fullName>
    </submittedName>
</protein>
<dbReference type="Proteomes" id="UP001585053">
    <property type="component" value="Unassembled WGS sequence"/>
</dbReference>
<organism evidence="1 2">
    <name type="scientific">Nocardiopsis alba</name>
    <dbReference type="NCBI Taxonomy" id="53437"/>
    <lineage>
        <taxon>Bacteria</taxon>
        <taxon>Bacillati</taxon>
        <taxon>Actinomycetota</taxon>
        <taxon>Actinomycetes</taxon>
        <taxon>Streptosporangiales</taxon>
        <taxon>Nocardiopsidaceae</taxon>
        <taxon>Nocardiopsis</taxon>
    </lineage>
</organism>
<dbReference type="RefSeq" id="WP_241463393.1">
    <property type="nucleotide sequence ID" value="NZ_JAYMRS010000001.1"/>
</dbReference>
<keyword evidence="2" id="KW-1185">Reference proteome</keyword>
<proteinExistence type="predicted"/>
<name>A0ABV5DQC1_9ACTN</name>
<comment type="caution">
    <text evidence="1">The sequence shown here is derived from an EMBL/GenBank/DDBJ whole genome shotgun (WGS) entry which is preliminary data.</text>
</comment>
<evidence type="ECO:0000313" key="2">
    <source>
        <dbReference type="Proteomes" id="UP001585053"/>
    </source>
</evidence>
<dbReference type="EMBL" id="JAYMRS010000001">
    <property type="protein sequence ID" value="MFB8766790.1"/>
    <property type="molecule type" value="Genomic_DNA"/>
</dbReference>